<comment type="subunit">
    <text evidence="6">Part of the ribosomal stalk of the 50S ribosomal subunit. The N-terminus interacts with L11 and the large rRNA to form the base of the stalk. The C-terminus forms an elongated spine to which L12 dimers bind in a sequential fashion forming a multimeric L10(L12)X complex.</text>
</comment>
<dbReference type="InterPro" id="IPR001790">
    <property type="entry name" value="Ribosomal_uL10"/>
</dbReference>
<dbReference type="InterPro" id="IPR047865">
    <property type="entry name" value="Ribosomal_uL10_bac_type"/>
</dbReference>
<organism evidence="7 8">
    <name type="scientific">Candidatus Fokinia solitaria</name>
    <dbReference type="NCBI Taxonomy" id="1802984"/>
    <lineage>
        <taxon>Bacteria</taxon>
        <taxon>Pseudomonadati</taxon>
        <taxon>Pseudomonadota</taxon>
        <taxon>Alphaproteobacteria</taxon>
        <taxon>Rickettsiales</taxon>
        <taxon>Candidatus Midichloriaceae</taxon>
        <taxon>Candidatus Fokinia</taxon>
    </lineage>
</organism>
<accession>A0A2U8BRW1</accession>
<dbReference type="GO" id="GO:0005840">
    <property type="term" value="C:ribosome"/>
    <property type="evidence" value="ECO:0007669"/>
    <property type="project" value="UniProtKB-KW"/>
</dbReference>
<proteinExistence type="inferred from homology"/>
<dbReference type="AlphaFoldDB" id="A0A2U8BRW1"/>
<reference evidence="7 8" key="1">
    <citation type="journal article" date="2018" name="Genome Biol. Evol.">
        <title>The Genome Sequence of "Candidatus Fokinia solitaria": Insights on Reductive Evolution in Rickettsiales.</title>
        <authorList>
            <person name="Floriano A.M."/>
            <person name="Castelli M."/>
            <person name="Krenek S."/>
            <person name="Berendonk T.U."/>
            <person name="Bazzocchi C."/>
            <person name="Petroni G."/>
            <person name="Sassera D."/>
        </authorList>
    </citation>
    <scope>NUCLEOTIDE SEQUENCE [LARGE SCALE GENOMIC DNA]</scope>
    <source>
        <strain evidence="7">Rio ETE_ALG 3VII</strain>
    </source>
</reference>
<dbReference type="InterPro" id="IPR022973">
    <property type="entry name" value="Ribosomal_uL10_bac"/>
</dbReference>
<evidence type="ECO:0000313" key="8">
    <source>
        <dbReference type="Proteomes" id="UP000244519"/>
    </source>
</evidence>
<evidence type="ECO:0000313" key="7">
    <source>
        <dbReference type="EMBL" id="AWD33067.1"/>
    </source>
</evidence>
<sequence length="172" mass="18784">MKSVKRMKKIERVETLSSALAQNSMLIILKNKGISVPKMKDFRRSLTKVSADCIFLKNSLAKIALGDGKYSECVNFLSGTTIGIFANQNNIDAVKFVVDFASNENVLSVVGGCLGTTTYSAEEVLALSKLPDINGMRAKLLSVMLAPHSKFVRVLSAPLGNFVRVLQRKSEK</sequence>
<dbReference type="KEGG" id="fso:Fsol_00267"/>
<dbReference type="GO" id="GO:1990904">
    <property type="term" value="C:ribonucleoprotein complex"/>
    <property type="evidence" value="ECO:0007669"/>
    <property type="project" value="UniProtKB-KW"/>
</dbReference>
<dbReference type="InterPro" id="IPR043141">
    <property type="entry name" value="Ribosomal_uL10-like_sf"/>
</dbReference>
<protein>
    <recommendedName>
        <fullName evidence="5 6">Large ribosomal subunit protein uL10</fullName>
    </recommendedName>
</protein>
<dbReference type="SUPFAM" id="SSF160369">
    <property type="entry name" value="Ribosomal protein L10-like"/>
    <property type="match status" value="1"/>
</dbReference>
<evidence type="ECO:0000256" key="5">
    <source>
        <dbReference type="ARBA" id="ARBA00035202"/>
    </source>
</evidence>
<evidence type="ECO:0000256" key="6">
    <source>
        <dbReference type="HAMAP-Rule" id="MF_00362"/>
    </source>
</evidence>
<keyword evidence="3 6" id="KW-0689">Ribosomal protein</keyword>
<dbReference type="HAMAP" id="MF_00362">
    <property type="entry name" value="Ribosomal_uL10"/>
    <property type="match status" value="1"/>
</dbReference>
<evidence type="ECO:0000256" key="1">
    <source>
        <dbReference type="ARBA" id="ARBA00002633"/>
    </source>
</evidence>
<keyword evidence="4 6" id="KW-0687">Ribonucleoprotein</keyword>
<dbReference type="Pfam" id="PF00466">
    <property type="entry name" value="Ribosomal_L10"/>
    <property type="match status" value="1"/>
</dbReference>
<evidence type="ECO:0000256" key="3">
    <source>
        <dbReference type="ARBA" id="ARBA00022980"/>
    </source>
</evidence>
<evidence type="ECO:0000256" key="4">
    <source>
        <dbReference type="ARBA" id="ARBA00023274"/>
    </source>
</evidence>
<dbReference type="Gene3D" id="3.30.70.1730">
    <property type="match status" value="1"/>
</dbReference>
<evidence type="ECO:0000256" key="2">
    <source>
        <dbReference type="ARBA" id="ARBA00008889"/>
    </source>
</evidence>
<gene>
    <name evidence="6" type="primary">rplJ</name>
    <name evidence="7" type="ORF">Fsol_00267</name>
</gene>
<dbReference type="GO" id="GO:0006412">
    <property type="term" value="P:translation"/>
    <property type="evidence" value="ECO:0007669"/>
    <property type="project" value="UniProtKB-UniRule"/>
</dbReference>
<dbReference type="Gene3D" id="6.10.250.290">
    <property type="match status" value="1"/>
</dbReference>
<keyword evidence="6" id="KW-0699">rRNA-binding</keyword>
<dbReference type="GO" id="GO:0070180">
    <property type="term" value="F:large ribosomal subunit rRNA binding"/>
    <property type="evidence" value="ECO:0007669"/>
    <property type="project" value="UniProtKB-UniRule"/>
</dbReference>
<dbReference type="EMBL" id="CP025989">
    <property type="protein sequence ID" value="AWD33067.1"/>
    <property type="molecule type" value="Genomic_DNA"/>
</dbReference>
<comment type="function">
    <text evidence="1 6">Forms part of the ribosomal stalk, playing a central role in the interaction of the ribosome with GTP-bound translation factors.</text>
</comment>
<name>A0A2U8BRW1_9RICK</name>
<dbReference type="CDD" id="cd05797">
    <property type="entry name" value="Ribosomal_L10"/>
    <property type="match status" value="1"/>
</dbReference>
<dbReference type="Proteomes" id="UP000244519">
    <property type="component" value="Chromosome"/>
</dbReference>
<keyword evidence="6" id="KW-0694">RNA-binding</keyword>
<dbReference type="PANTHER" id="PTHR11560">
    <property type="entry name" value="39S RIBOSOMAL PROTEIN L10, MITOCHONDRIAL"/>
    <property type="match status" value="1"/>
</dbReference>
<dbReference type="NCBIfam" id="NF000955">
    <property type="entry name" value="PRK00099.1-1"/>
    <property type="match status" value="1"/>
</dbReference>
<comment type="similarity">
    <text evidence="2 6">Belongs to the universal ribosomal protein uL10 family.</text>
</comment>
<keyword evidence="8" id="KW-1185">Reference proteome</keyword>